<evidence type="ECO:0000256" key="4">
    <source>
        <dbReference type="ARBA" id="ARBA00022771"/>
    </source>
</evidence>
<evidence type="ECO:0000259" key="10">
    <source>
        <dbReference type="PROSITE" id="PS50157"/>
    </source>
</evidence>
<evidence type="ECO:0000256" key="2">
    <source>
        <dbReference type="ARBA" id="ARBA00022723"/>
    </source>
</evidence>
<dbReference type="PANTHER" id="PTHR26374:SF418">
    <property type="entry name" value="OS05G0460900 PROTEIN"/>
    <property type="match status" value="1"/>
</dbReference>
<dbReference type="AlphaFoldDB" id="A0AAD8S0U9"/>
<dbReference type="Gene3D" id="3.30.160.60">
    <property type="entry name" value="Classic Zinc Finger"/>
    <property type="match status" value="1"/>
</dbReference>
<sequence>MRLVPCQLTPLQTTSSACVANPVQPYPVRESPIPPVRSSAPRAVHVLVQPRYKSASTHQLETHVSSPRSTGRARHRLVHNLYIRAPPPAACLADPTIYSFFLLPFFILSSLRATIHKSIEIHTKIQLIIKNNKSSMAVGMKREREREQVQVSLALSLTTTDSTASTTASADSAGAVTQKKRARRGRVVATSGEGEFVCKTCARAFTSFQALGGHRTSHLRGRHGLELGVGVAKAIREHKRRDENQHECHLCGLVFETGQALGGHMRRHREEMALGGAGAHDQGNWRSVLLRTDRELAVDAADRPPVLLELFV</sequence>
<dbReference type="SUPFAM" id="SSF57667">
    <property type="entry name" value="beta-beta-alpha zinc fingers"/>
    <property type="match status" value="1"/>
</dbReference>
<name>A0AAD8S0U9_LOLMU</name>
<dbReference type="PANTHER" id="PTHR26374">
    <property type="entry name" value="ZINC FINGER PROTEIN ZAT5"/>
    <property type="match status" value="1"/>
</dbReference>
<evidence type="ECO:0000256" key="5">
    <source>
        <dbReference type="ARBA" id="ARBA00022833"/>
    </source>
</evidence>
<evidence type="ECO:0000313" key="11">
    <source>
        <dbReference type="EMBL" id="KAK1642863.1"/>
    </source>
</evidence>
<gene>
    <name evidence="11" type="ORF">QYE76_060668</name>
</gene>
<dbReference type="SMART" id="SM00355">
    <property type="entry name" value="ZnF_C2H2"/>
    <property type="match status" value="2"/>
</dbReference>
<keyword evidence="8" id="KW-0539">Nucleus</keyword>
<keyword evidence="4 9" id="KW-0863">Zinc-finger</keyword>
<evidence type="ECO:0000256" key="6">
    <source>
        <dbReference type="ARBA" id="ARBA00023015"/>
    </source>
</evidence>
<evidence type="ECO:0000256" key="9">
    <source>
        <dbReference type="PROSITE-ProRule" id="PRU00042"/>
    </source>
</evidence>
<keyword evidence="7" id="KW-0804">Transcription</keyword>
<dbReference type="InterPro" id="IPR036236">
    <property type="entry name" value="Znf_C2H2_sf"/>
</dbReference>
<dbReference type="Pfam" id="PF13912">
    <property type="entry name" value="zf-C2H2_6"/>
    <property type="match status" value="2"/>
</dbReference>
<dbReference type="InterPro" id="IPR013087">
    <property type="entry name" value="Znf_C2H2_type"/>
</dbReference>
<comment type="caution">
    <text evidence="11">The sequence shown here is derived from an EMBL/GenBank/DDBJ whole genome shotgun (WGS) entry which is preliminary data.</text>
</comment>
<evidence type="ECO:0000313" key="12">
    <source>
        <dbReference type="Proteomes" id="UP001231189"/>
    </source>
</evidence>
<evidence type="ECO:0000256" key="1">
    <source>
        <dbReference type="ARBA" id="ARBA00004123"/>
    </source>
</evidence>
<feature type="domain" description="C2H2-type" evidence="10">
    <location>
        <begin position="246"/>
        <end position="273"/>
    </location>
</feature>
<dbReference type="EMBL" id="JAUUTY010000004">
    <property type="protein sequence ID" value="KAK1642863.1"/>
    <property type="molecule type" value="Genomic_DNA"/>
</dbReference>
<keyword evidence="6" id="KW-0805">Transcription regulation</keyword>
<protein>
    <recommendedName>
        <fullName evidence="10">C2H2-type domain-containing protein</fullName>
    </recommendedName>
</protein>
<dbReference type="Proteomes" id="UP001231189">
    <property type="component" value="Unassembled WGS sequence"/>
</dbReference>
<dbReference type="PROSITE" id="PS00028">
    <property type="entry name" value="ZINC_FINGER_C2H2_1"/>
    <property type="match status" value="2"/>
</dbReference>
<dbReference type="GO" id="GO:0005634">
    <property type="term" value="C:nucleus"/>
    <property type="evidence" value="ECO:0007669"/>
    <property type="project" value="UniProtKB-SubCell"/>
</dbReference>
<accession>A0AAD8S0U9</accession>
<evidence type="ECO:0000256" key="3">
    <source>
        <dbReference type="ARBA" id="ARBA00022737"/>
    </source>
</evidence>
<dbReference type="GO" id="GO:0008270">
    <property type="term" value="F:zinc ion binding"/>
    <property type="evidence" value="ECO:0007669"/>
    <property type="project" value="UniProtKB-KW"/>
</dbReference>
<evidence type="ECO:0000256" key="8">
    <source>
        <dbReference type="ARBA" id="ARBA00023242"/>
    </source>
</evidence>
<keyword evidence="3" id="KW-0677">Repeat</keyword>
<feature type="domain" description="C2H2-type" evidence="10">
    <location>
        <begin position="196"/>
        <end position="223"/>
    </location>
</feature>
<organism evidence="11 12">
    <name type="scientific">Lolium multiflorum</name>
    <name type="common">Italian ryegrass</name>
    <name type="synonym">Lolium perenne subsp. multiflorum</name>
    <dbReference type="NCBI Taxonomy" id="4521"/>
    <lineage>
        <taxon>Eukaryota</taxon>
        <taxon>Viridiplantae</taxon>
        <taxon>Streptophyta</taxon>
        <taxon>Embryophyta</taxon>
        <taxon>Tracheophyta</taxon>
        <taxon>Spermatophyta</taxon>
        <taxon>Magnoliopsida</taxon>
        <taxon>Liliopsida</taxon>
        <taxon>Poales</taxon>
        <taxon>Poaceae</taxon>
        <taxon>BOP clade</taxon>
        <taxon>Pooideae</taxon>
        <taxon>Poodae</taxon>
        <taxon>Poeae</taxon>
        <taxon>Poeae Chloroplast Group 2 (Poeae type)</taxon>
        <taxon>Loliodinae</taxon>
        <taxon>Loliinae</taxon>
        <taxon>Lolium</taxon>
    </lineage>
</organism>
<keyword evidence="2" id="KW-0479">Metal-binding</keyword>
<evidence type="ECO:0000256" key="7">
    <source>
        <dbReference type="ARBA" id="ARBA00023163"/>
    </source>
</evidence>
<dbReference type="PROSITE" id="PS51257">
    <property type="entry name" value="PROKAR_LIPOPROTEIN"/>
    <property type="match status" value="1"/>
</dbReference>
<dbReference type="PROSITE" id="PS50157">
    <property type="entry name" value="ZINC_FINGER_C2H2_2"/>
    <property type="match status" value="2"/>
</dbReference>
<reference evidence="11" key="1">
    <citation type="submission" date="2023-07" db="EMBL/GenBank/DDBJ databases">
        <title>A chromosome-level genome assembly of Lolium multiflorum.</title>
        <authorList>
            <person name="Chen Y."/>
            <person name="Copetti D."/>
            <person name="Kolliker R."/>
            <person name="Studer B."/>
        </authorList>
    </citation>
    <scope>NUCLEOTIDE SEQUENCE</scope>
    <source>
        <strain evidence="11">02402/16</strain>
        <tissue evidence="11">Leaf</tissue>
    </source>
</reference>
<comment type="subcellular location">
    <subcellularLocation>
        <location evidence="1">Nucleus</location>
    </subcellularLocation>
</comment>
<proteinExistence type="predicted"/>
<keyword evidence="5" id="KW-0862">Zinc</keyword>
<keyword evidence="12" id="KW-1185">Reference proteome</keyword>